<comment type="caution">
    <text evidence="2">The sequence shown here is derived from an EMBL/GenBank/DDBJ whole genome shotgun (WGS) entry which is preliminary data.</text>
</comment>
<dbReference type="Gene3D" id="3.10.450.540">
    <property type="match status" value="1"/>
</dbReference>
<dbReference type="InterPro" id="IPR024735">
    <property type="entry name" value="TcpC"/>
</dbReference>
<dbReference type="EMBL" id="DWUX01000216">
    <property type="protein sequence ID" value="HJD40814.1"/>
    <property type="molecule type" value="Genomic_DNA"/>
</dbReference>
<evidence type="ECO:0000313" key="2">
    <source>
        <dbReference type="EMBL" id="HJD40814.1"/>
    </source>
</evidence>
<sequence>MFRKNKEKRVRTMKVGTHRKSVIALWLLLIGSVSFGIYKNFTAIDQHTTHEKEIIQLQLNDTSGIENFVKDFARAFYEWENNEESIQARTAAISNYLTPELQDLNMDTVRTDIPTCSYVNDVQIWDIKEAGDQEYQIKYSVEQYVTKGEEATTVESFFETTVHVDSTGNMVIVQSPVPASRPEKSDYEPKAPESDGSVDAKTIQEATDFLETFFKLYPTATEEELAYYVEDYALEPIEEDYIFSELINPIFKKEEENIKVHVNVAFIDQNTKATIISGYDLTIKKEENWLLISS</sequence>
<dbReference type="Pfam" id="PF12642">
    <property type="entry name" value="TpcC"/>
    <property type="match status" value="1"/>
</dbReference>
<protein>
    <submittedName>
        <fullName evidence="2">Conjugal transfer protein</fullName>
    </submittedName>
</protein>
<dbReference type="Proteomes" id="UP000823850">
    <property type="component" value="Unassembled WGS sequence"/>
</dbReference>
<gene>
    <name evidence="2" type="ORF">H9913_12410</name>
</gene>
<dbReference type="CDD" id="cd16428">
    <property type="entry name" value="TcpC_C"/>
    <property type="match status" value="1"/>
</dbReference>
<reference evidence="2" key="2">
    <citation type="submission" date="2021-04" db="EMBL/GenBank/DDBJ databases">
        <authorList>
            <person name="Gilroy R."/>
        </authorList>
    </citation>
    <scope>NUCLEOTIDE SEQUENCE</scope>
    <source>
        <strain evidence="2">ChiW19-6364</strain>
    </source>
</reference>
<accession>A0A9D2RBC1</accession>
<feature type="region of interest" description="Disordered" evidence="1">
    <location>
        <begin position="176"/>
        <end position="198"/>
    </location>
</feature>
<feature type="compositionally biased region" description="Basic and acidic residues" evidence="1">
    <location>
        <begin position="181"/>
        <end position="193"/>
    </location>
</feature>
<evidence type="ECO:0000256" key="1">
    <source>
        <dbReference type="SAM" id="MobiDB-lite"/>
    </source>
</evidence>
<dbReference type="InterPro" id="IPR035628">
    <property type="entry name" value="TcpC_C"/>
</dbReference>
<reference evidence="2" key="1">
    <citation type="journal article" date="2021" name="PeerJ">
        <title>Extensive microbial diversity within the chicken gut microbiome revealed by metagenomics and culture.</title>
        <authorList>
            <person name="Gilroy R."/>
            <person name="Ravi A."/>
            <person name="Getino M."/>
            <person name="Pursley I."/>
            <person name="Horton D.L."/>
            <person name="Alikhan N.F."/>
            <person name="Baker D."/>
            <person name="Gharbi K."/>
            <person name="Hall N."/>
            <person name="Watson M."/>
            <person name="Adriaenssens E.M."/>
            <person name="Foster-Nyarko E."/>
            <person name="Jarju S."/>
            <person name="Secka A."/>
            <person name="Antonio M."/>
            <person name="Oren A."/>
            <person name="Chaudhuri R.R."/>
            <person name="La Ragione R."/>
            <person name="Hildebrand F."/>
            <person name="Pallen M.J."/>
        </authorList>
    </citation>
    <scope>NUCLEOTIDE SEQUENCE</scope>
    <source>
        <strain evidence="2">ChiW19-6364</strain>
    </source>
</reference>
<name>A0A9D2RBC1_9FIRM</name>
<proteinExistence type="predicted"/>
<organism evidence="2 3">
    <name type="scientific">Candidatus Blautia stercoripullorum</name>
    <dbReference type="NCBI Taxonomy" id="2838502"/>
    <lineage>
        <taxon>Bacteria</taxon>
        <taxon>Bacillati</taxon>
        <taxon>Bacillota</taxon>
        <taxon>Clostridia</taxon>
        <taxon>Lachnospirales</taxon>
        <taxon>Lachnospiraceae</taxon>
        <taxon>Blautia</taxon>
    </lineage>
</organism>
<evidence type="ECO:0000313" key="3">
    <source>
        <dbReference type="Proteomes" id="UP000823850"/>
    </source>
</evidence>
<dbReference type="AlphaFoldDB" id="A0A9D2RBC1"/>
<dbReference type="CDD" id="cd16386">
    <property type="entry name" value="TcpC_N"/>
    <property type="match status" value="1"/>
</dbReference>